<keyword evidence="10" id="KW-1185">Reference proteome</keyword>
<dbReference type="PANTHER" id="PTHR45080:SF8">
    <property type="entry name" value="IG-LIKE DOMAIN-CONTAINING PROTEIN"/>
    <property type="match status" value="1"/>
</dbReference>
<organism evidence="10 11">
    <name type="scientific">Actinia tenebrosa</name>
    <name type="common">Australian red waratah sea anemone</name>
    <dbReference type="NCBI Taxonomy" id="6105"/>
    <lineage>
        <taxon>Eukaryota</taxon>
        <taxon>Metazoa</taxon>
        <taxon>Cnidaria</taxon>
        <taxon>Anthozoa</taxon>
        <taxon>Hexacorallia</taxon>
        <taxon>Actiniaria</taxon>
        <taxon>Actiniidae</taxon>
        <taxon>Actinia</taxon>
    </lineage>
</organism>
<dbReference type="GO" id="GO:0005886">
    <property type="term" value="C:plasma membrane"/>
    <property type="evidence" value="ECO:0007669"/>
    <property type="project" value="TreeGrafter"/>
</dbReference>
<name>A0A6P8J0R5_ACTTE</name>
<dbReference type="Pfam" id="PF00147">
    <property type="entry name" value="Fibrinogen_C"/>
    <property type="match status" value="1"/>
</dbReference>
<evidence type="ECO:0000313" key="11">
    <source>
        <dbReference type="RefSeq" id="XP_031573059.1"/>
    </source>
</evidence>
<proteinExistence type="predicted"/>
<dbReference type="Pfam" id="PF07679">
    <property type="entry name" value="I-set"/>
    <property type="match status" value="1"/>
</dbReference>
<evidence type="ECO:0000313" key="10">
    <source>
        <dbReference type="Proteomes" id="UP000515163"/>
    </source>
</evidence>
<dbReference type="PANTHER" id="PTHR45080">
    <property type="entry name" value="CONTACTIN 5"/>
    <property type="match status" value="1"/>
</dbReference>
<evidence type="ECO:0000259" key="9">
    <source>
        <dbReference type="PROSITE" id="PS51406"/>
    </source>
</evidence>
<dbReference type="GO" id="GO:0008046">
    <property type="term" value="F:axon guidance receptor activity"/>
    <property type="evidence" value="ECO:0007669"/>
    <property type="project" value="TreeGrafter"/>
</dbReference>
<dbReference type="Pfam" id="PF01391">
    <property type="entry name" value="Collagen"/>
    <property type="match status" value="1"/>
</dbReference>
<dbReference type="RefSeq" id="XP_031573059.1">
    <property type="nucleotide sequence ID" value="XM_031717199.1"/>
</dbReference>
<dbReference type="KEGG" id="aten:116307058"/>
<evidence type="ECO:0000256" key="6">
    <source>
        <dbReference type="SAM" id="Coils"/>
    </source>
</evidence>
<dbReference type="GO" id="GO:0030424">
    <property type="term" value="C:axon"/>
    <property type="evidence" value="ECO:0007669"/>
    <property type="project" value="TreeGrafter"/>
</dbReference>
<dbReference type="FunFam" id="2.60.40.10:FF:000032">
    <property type="entry name" value="palladin isoform X1"/>
    <property type="match status" value="1"/>
</dbReference>
<dbReference type="SMART" id="SM00186">
    <property type="entry name" value="FBG"/>
    <property type="match status" value="1"/>
</dbReference>
<dbReference type="PROSITE" id="PS50835">
    <property type="entry name" value="IG_LIKE"/>
    <property type="match status" value="3"/>
</dbReference>
<sequence length="703" mass="77313">MKDKTLHPRSAMSTVTTVCSICFVLLSCGEFMRIELVMRQQNTRINQLEKKMTRAFNDKIFVNAEERGDHIYFARMEDHRKSNRRFVRSVPNNKEANETTYKTIDAKLTKMIEGKINKAISAKNFIAIQGRRGRRGPRGPPGPMGKPGRIGKQGMPGLKGDPGQNGAPGPRGMQGPKGDRGPSLEPPSVVISPPHLIVNESNSAIFHCSASGYPRPEIVWTKVNRLLAGNRSVVDSTGKIQIMNVLPNDTGIYQCQASSILGKVRDTARLVVNFSPRILLANGPVRVKIGNNATFPKCHVTGYPTPKVTWSKSVGSLPRSRATMNNDQLSLLNSRMDDSGAYLCTAENVLGNAVGESILIVVPLPVFTIKPAPSYYNLAGTQLAFNCSAIGNPKPVISWRKENGVLPVGRHEIKQDGSLVIKNLVKSDSGVYICTATSADVADVQARTLLRDPYIDCSGVLRSSNTNSSGVYEIKLNSQRVFRVYCDLTTDGGGWTLIARFSNNDTKNWMRDDGLWWYDLMTGKGNTTNTSENKDMISPAFWSVRGREIKITRSDDPLHTALLRTTTNCLGSRTFRAKISSYGIFKRKAVWSNDKCLGRCDVVYGGYYQTTSGFNQAQCSSNLQSSNKIGFWCNWRQGDGSVMMIGGGGNSCGRADHGIGITECNKGSFEEWSDKGEFDFGNDATVSKTTSRSATYSLNLWIK</sequence>
<dbReference type="GeneID" id="116307058"/>
<dbReference type="Gene3D" id="3.90.215.10">
    <property type="entry name" value="Gamma Fibrinogen, chain A, domain 1"/>
    <property type="match status" value="1"/>
</dbReference>
<dbReference type="InterPro" id="IPR013098">
    <property type="entry name" value="Ig_I-set"/>
</dbReference>
<evidence type="ECO:0000256" key="5">
    <source>
        <dbReference type="ARBA" id="ARBA00023319"/>
    </source>
</evidence>
<dbReference type="NCBIfam" id="NF040941">
    <property type="entry name" value="GGGWT_bact"/>
    <property type="match status" value="1"/>
</dbReference>
<dbReference type="PROSITE" id="PS51257">
    <property type="entry name" value="PROKAR_LIPOPROTEIN"/>
    <property type="match status" value="1"/>
</dbReference>
<dbReference type="InterPro" id="IPR013783">
    <property type="entry name" value="Ig-like_fold"/>
</dbReference>
<feature type="domain" description="Ig-like" evidence="8">
    <location>
        <begin position="365"/>
        <end position="450"/>
    </location>
</feature>
<dbReference type="Gene3D" id="2.60.40.10">
    <property type="entry name" value="Immunoglobulins"/>
    <property type="match status" value="3"/>
</dbReference>
<comment type="subcellular location">
    <subcellularLocation>
        <location evidence="1">Secreted</location>
        <location evidence="1">Extracellular space</location>
        <location evidence="1">Extracellular matrix</location>
    </subcellularLocation>
</comment>
<dbReference type="InterPro" id="IPR003598">
    <property type="entry name" value="Ig_sub2"/>
</dbReference>
<feature type="domain" description="Fibrinogen C-terminal" evidence="9">
    <location>
        <begin position="448"/>
        <end position="500"/>
    </location>
</feature>
<dbReference type="AlphaFoldDB" id="A0A6P8J0R5"/>
<dbReference type="InterPro" id="IPR002181">
    <property type="entry name" value="Fibrinogen_a/b/g_C_dom"/>
</dbReference>
<evidence type="ECO:0000259" key="8">
    <source>
        <dbReference type="PROSITE" id="PS50835"/>
    </source>
</evidence>
<dbReference type="SMART" id="SM00408">
    <property type="entry name" value="IGc2"/>
    <property type="match status" value="3"/>
</dbReference>
<dbReference type="Proteomes" id="UP000515163">
    <property type="component" value="Unplaced"/>
</dbReference>
<dbReference type="InterPro" id="IPR008160">
    <property type="entry name" value="Collagen"/>
</dbReference>
<dbReference type="GO" id="GO:0007156">
    <property type="term" value="P:homophilic cell adhesion via plasma membrane adhesion molecules"/>
    <property type="evidence" value="ECO:0007669"/>
    <property type="project" value="TreeGrafter"/>
</dbReference>
<keyword evidence="4" id="KW-1015">Disulfide bond</keyword>
<dbReference type="InterPro" id="IPR003599">
    <property type="entry name" value="Ig_sub"/>
</dbReference>
<dbReference type="Pfam" id="PF13927">
    <property type="entry name" value="Ig_3"/>
    <property type="match status" value="2"/>
</dbReference>
<dbReference type="InParanoid" id="A0A6P8J0R5"/>
<keyword evidence="6" id="KW-0175">Coiled coil</keyword>
<dbReference type="SMART" id="SM00409">
    <property type="entry name" value="IG"/>
    <property type="match status" value="3"/>
</dbReference>
<dbReference type="InterPro" id="IPR050958">
    <property type="entry name" value="Cell_Adh-Cytoskel_Orgn"/>
</dbReference>
<dbReference type="InterPro" id="IPR036056">
    <property type="entry name" value="Fibrinogen-like_C"/>
</dbReference>
<feature type="domain" description="Ig-like" evidence="8">
    <location>
        <begin position="187"/>
        <end position="271"/>
    </location>
</feature>
<reference evidence="11" key="1">
    <citation type="submission" date="2025-08" db="UniProtKB">
        <authorList>
            <consortium name="RefSeq"/>
        </authorList>
    </citation>
    <scope>IDENTIFICATION</scope>
    <source>
        <tissue evidence="11">Tentacle</tissue>
    </source>
</reference>
<keyword evidence="5" id="KW-0393">Immunoglobulin domain</keyword>
<evidence type="ECO:0000256" key="1">
    <source>
        <dbReference type="ARBA" id="ARBA00004498"/>
    </source>
</evidence>
<feature type="region of interest" description="Disordered" evidence="7">
    <location>
        <begin position="127"/>
        <end position="191"/>
    </location>
</feature>
<dbReference type="InterPro" id="IPR007110">
    <property type="entry name" value="Ig-like_dom"/>
</dbReference>
<dbReference type="OrthoDB" id="10012075at2759"/>
<gene>
    <name evidence="11" type="primary">LOC116307058</name>
</gene>
<dbReference type="SUPFAM" id="SSF48726">
    <property type="entry name" value="Immunoglobulin"/>
    <property type="match status" value="3"/>
</dbReference>
<evidence type="ECO:0000256" key="3">
    <source>
        <dbReference type="ARBA" id="ARBA00022729"/>
    </source>
</evidence>
<keyword evidence="3" id="KW-0732">Signal</keyword>
<dbReference type="GO" id="GO:0050808">
    <property type="term" value="P:synapse organization"/>
    <property type="evidence" value="ECO:0007669"/>
    <property type="project" value="TreeGrafter"/>
</dbReference>
<evidence type="ECO:0000256" key="4">
    <source>
        <dbReference type="ARBA" id="ARBA00023157"/>
    </source>
</evidence>
<feature type="coiled-coil region" evidence="6">
    <location>
        <begin position="31"/>
        <end position="58"/>
    </location>
</feature>
<keyword evidence="2" id="KW-0964">Secreted</keyword>
<dbReference type="SUPFAM" id="SSF56496">
    <property type="entry name" value="Fibrinogen C-terminal domain-like"/>
    <property type="match status" value="1"/>
</dbReference>
<protein>
    <submittedName>
        <fullName evidence="11">Basement membrane proteoglycan-like</fullName>
    </submittedName>
</protein>
<dbReference type="GO" id="GO:0043025">
    <property type="term" value="C:neuronal cell body"/>
    <property type="evidence" value="ECO:0007669"/>
    <property type="project" value="TreeGrafter"/>
</dbReference>
<dbReference type="InterPro" id="IPR014716">
    <property type="entry name" value="Fibrinogen_a/b/g_C_1"/>
</dbReference>
<dbReference type="InterPro" id="IPR036179">
    <property type="entry name" value="Ig-like_dom_sf"/>
</dbReference>
<feature type="domain" description="Ig-like" evidence="8">
    <location>
        <begin position="276"/>
        <end position="362"/>
    </location>
</feature>
<evidence type="ECO:0000256" key="7">
    <source>
        <dbReference type="SAM" id="MobiDB-lite"/>
    </source>
</evidence>
<dbReference type="PROSITE" id="PS51406">
    <property type="entry name" value="FIBRINOGEN_C_2"/>
    <property type="match status" value="1"/>
</dbReference>
<accession>A0A6P8J0R5</accession>
<keyword evidence="2" id="KW-0272">Extracellular matrix</keyword>
<evidence type="ECO:0000256" key="2">
    <source>
        <dbReference type="ARBA" id="ARBA00022530"/>
    </source>
</evidence>